<comment type="similarity">
    <text evidence="2 7">Belongs to the ExbD/TolR family.</text>
</comment>
<dbReference type="Gene3D" id="3.30.420.270">
    <property type="match status" value="1"/>
</dbReference>
<comment type="subcellular location">
    <subcellularLocation>
        <location evidence="1">Cell membrane</location>
        <topology evidence="1">Single-pass membrane protein</topology>
    </subcellularLocation>
    <subcellularLocation>
        <location evidence="7">Cell membrane</location>
        <topology evidence="7">Single-pass type II membrane protein</topology>
    </subcellularLocation>
</comment>
<sequence>MAVEIKKSSVAGMLSLTPLIDVVFLLLIFFLVTSEFEEEERRMDIVLPTATSAVPMVSKPREIVIDIDAAGQTYMRGQATEIENLEQLLRSAAASNPTNQTVVIRADRSTSFQPVVSVMDVCNRAGISDYSVTTLKGPAS</sequence>
<dbReference type="AlphaFoldDB" id="A0A517SQC6"/>
<evidence type="ECO:0000256" key="1">
    <source>
        <dbReference type="ARBA" id="ARBA00004162"/>
    </source>
</evidence>
<dbReference type="InterPro" id="IPR003400">
    <property type="entry name" value="ExbD"/>
</dbReference>
<protein>
    <submittedName>
        <fullName evidence="9">Biopolymer transport protein ExbD</fullName>
    </submittedName>
</protein>
<evidence type="ECO:0000256" key="5">
    <source>
        <dbReference type="ARBA" id="ARBA00022989"/>
    </source>
</evidence>
<dbReference type="PANTHER" id="PTHR30558">
    <property type="entry name" value="EXBD MEMBRANE COMPONENT OF PMF-DRIVEN MACROMOLECULE IMPORT SYSTEM"/>
    <property type="match status" value="1"/>
</dbReference>
<dbReference type="EMBL" id="CP036272">
    <property type="protein sequence ID" value="QDT58326.1"/>
    <property type="molecule type" value="Genomic_DNA"/>
</dbReference>
<evidence type="ECO:0000256" key="6">
    <source>
        <dbReference type="ARBA" id="ARBA00023136"/>
    </source>
</evidence>
<evidence type="ECO:0000256" key="3">
    <source>
        <dbReference type="ARBA" id="ARBA00022475"/>
    </source>
</evidence>
<dbReference type="OrthoDB" id="276842at2"/>
<reference evidence="9 10" key="1">
    <citation type="submission" date="2019-02" db="EMBL/GenBank/DDBJ databases">
        <title>Deep-cultivation of Planctomycetes and their phenomic and genomic characterization uncovers novel biology.</title>
        <authorList>
            <person name="Wiegand S."/>
            <person name="Jogler M."/>
            <person name="Boedeker C."/>
            <person name="Pinto D."/>
            <person name="Vollmers J."/>
            <person name="Rivas-Marin E."/>
            <person name="Kohn T."/>
            <person name="Peeters S.H."/>
            <person name="Heuer A."/>
            <person name="Rast P."/>
            <person name="Oberbeckmann S."/>
            <person name="Bunk B."/>
            <person name="Jeske O."/>
            <person name="Meyerdierks A."/>
            <person name="Storesund J.E."/>
            <person name="Kallscheuer N."/>
            <person name="Luecker S."/>
            <person name="Lage O.M."/>
            <person name="Pohl T."/>
            <person name="Merkel B.J."/>
            <person name="Hornburger P."/>
            <person name="Mueller R.-W."/>
            <person name="Bruemmer F."/>
            <person name="Labrenz M."/>
            <person name="Spormann A.M."/>
            <person name="Op den Camp H."/>
            <person name="Overmann J."/>
            <person name="Amann R."/>
            <person name="Jetten M.S.M."/>
            <person name="Mascher T."/>
            <person name="Medema M.H."/>
            <person name="Devos D.P."/>
            <person name="Kaster A.-K."/>
            <person name="Ovreas L."/>
            <person name="Rohde M."/>
            <person name="Galperin M.Y."/>
            <person name="Jogler C."/>
        </authorList>
    </citation>
    <scope>NUCLEOTIDE SEQUENCE [LARGE SCALE GENOMIC DNA]</scope>
    <source>
        <strain evidence="9 10">SV_7m_r</strain>
    </source>
</reference>
<dbReference type="RefSeq" id="WP_145269410.1">
    <property type="nucleotide sequence ID" value="NZ_CP036272.1"/>
</dbReference>
<proteinExistence type="inferred from homology"/>
<keyword evidence="7" id="KW-0653">Protein transport</keyword>
<evidence type="ECO:0000313" key="10">
    <source>
        <dbReference type="Proteomes" id="UP000315003"/>
    </source>
</evidence>
<dbReference type="Pfam" id="PF02472">
    <property type="entry name" value="ExbD"/>
    <property type="match status" value="1"/>
</dbReference>
<organism evidence="9 10">
    <name type="scientific">Stieleria bergensis</name>
    <dbReference type="NCBI Taxonomy" id="2528025"/>
    <lineage>
        <taxon>Bacteria</taxon>
        <taxon>Pseudomonadati</taxon>
        <taxon>Planctomycetota</taxon>
        <taxon>Planctomycetia</taxon>
        <taxon>Pirellulales</taxon>
        <taxon>Pirellulaceae</taxon>
        <taxon>Stieleria</taxon>
    </lineage>
</organism>
<keyword evidence="5 8" id="KW-1133">Transmembrane helix</keyword>
<accession>A0A517SQC6</accession>
<feature type="transmembrane region" description="Helical" evidence="8">
    <location>
        <begin position="12"/>
        <end position="33"/>
    </location>
</feature>
<evidence type="ECO:0000256" key="2">
    <source>
        <dbReference type="ARBA" id="ARBA00005811"/>
    </source>
</evidence>
<name>A0A517SQC6_9BACT</name>
<dbReference type="GO" id="GO:0005886">
    <property type="term" value="C:plasma membrane"/>
    <property type="evidence" value="ECO:0007669"/>
    <property type="project" value="UniProtKB-SubCell"/>
</dbReference>
<gene>
    <name evidence="9" type="ORF">SV7mr_08160</name>
</gene>
<evidence type="ECO:0000256" key="8">
    <source>
        <dbReference type="SAM" id="Phobius"/>
    </source>
</evidence>
<keyword evidence="10" id="KW-1185">Reference proteome</keyword>
<keyword evidence="4 7" id="KW-0812">Transmembrane</keyword>
<evidence type="ECO:0000256" key="7">
    <source>
        <dbReference type="RuleBase" id="RU003879"/>
    </source>
</evidence>
<evidence type="ECO:0000256" key="4">
    <source>
        <dbReference type="ARBA" id="ARBA00022692"/>
    </source>
</evidence>
<keyword evidence="3" id="KW-1003">Cell membrane</keyword>
<evidence type="ECO:0000313" key="9">
    <source>
        <dbReference type="EMBL" id="QDT58326.1"/>
    </source>
</evidence>
<keyword evidence="6 8" id="KW-0472">Membrane</keyword>
<dbReference type="GO" id="GO:0022857">
    <property type="term" value="F:transmembrane transporter activity"/>
    <property type="evidence" value="ECO:0007669"/>
    <property type="project" value="InterPro"/>
</dbReference>
<dbReference type="PANTHER" id="PTHR30558:SF3">
    <property type="entry name" value="BIOPOLYMER TRANSPORT PROTEIN EXBD-RELATED"/>
    <property type="match status" value="1"/>
</dbReference>
<dbReference type="GO" id="GO:0015031">
    <property type="term" value="P:protein transport"/>
    <property type="evidence" value="ECO:0007669"/>
    <property type="project" value="UniProtKB-KW"/>
</dbReference>
<keyword evidence="7" id="KW-0813">Transport</keyword>
<dbReference type="Proteomes" id="UP000315003">
    <property type="component" value="Chromosome"/>
</dbReference>